<evidence type="ECO:0000313" key="9">
    <source>
        <dbReference type="EMBL" id="MCF4120209.1"/>
    </source>
</evidence>
<accession>A0AA41UAK2</accession>
<feature type="domain" description="PPIase FKBP-type" evidence="8">
    <location>
        <begin position="238"/>
        <end position="323"/>
    </location>
</feature>
<dbReference type="EMBL" id="JAKGSG010000018">
    <property type="protein sequence ID" value="MCF4120209.1"/>
    <property type="molecule type" value="Genomic_DNA"/>
</dbReference>
<dbReference type="InterPro" id="IPR046357">
    <property type="entry name" value="PPIase_dom_sf"/>
</dbReference>
<organism evidence="9 10">
    <name type="scientific">Antribacter soli</name>
    <dbReference type="NCBI Taxonomy" id="2910976"/>
    <lineage>
        <taxon>Bacteria</taxon>
        <taxon>Bacillati</taxon>
        <taxon>Actinomycetota</taxon>
        <taxon>Actinomycetes</taxon>
        <taxon>Micrococcales</taxon>
        <taxon>Promicromonosporaceae</taxon>
        <taxon>Antribacter</taxon>
    </lineage>
</organism>
<feature type="chain" id="PRO_5041364026" description="peptidylprolyl isomerase" evidence="7">
    <location>
        <begin position="25"/>
        <end position="326"/>
    </location>
</feature>
<name>A0AA41UAK2_9MICO</name>
<evidence type="ECO:0000256" key="5">
    <source>
        <dbReference type="ARBA" id="ARBA00023235"/>
    </source>
</evidence>
<comment type="similarity">
    <text evidence="2">Belongs to the FKBP-type PPIase family.</text>
</comment>
<comment type="caution">
    <text evidence="9">The sequence shown here is derived from an EMBL/GenBank/DDBJ whole genome shotgun (WGS) entry which is preliminary data.</text>
</comment>
<evidence type="ECO:0000256" key="1">
    <source>
        <dbReference type="ARBA" id="ARBA00000971"/>
    </source>
</evidence>
<protein>
    <recommendedName>
        <fullName evidence="3 6">peptidylprolyl isomerase</fullName>
        <ecNumber evidence="3 6">5.2.1.8</ecNumber>
    </recommendedName>
</protein>
<dbReference type="PROSITE" id="PS50059">
    <property type="entry name" value="FKBP_PPIASE"/>
    <property type="match status" value="1"/>
</dbReference>
<evidence type="ECO:0000256" key="4">
    <source>
        <dbReference type="ARBA" id="ARBA00023110"/>
    </source>
</evidence>
<reference evidence="9" key="1">
    <citation type="submission" date="2022-01" db="EMBL/GenBank/DDBJ databases">
        <title>Antribacter sp. nov., isolated from Guizhou of China.</title>
        <authorList>
            <person name="Chengliang C."/>
            <person name="Ya Z."/>
        </authorList>
    </citation>
    <scope>NUCLEOTIDE SEQUENCE</scope>
    <source>
        <strain evidence="9">KLBMP 9083</strain>
    </source>
</reference>
<dbReference type="PANTHER" id="PTHR43811:SF19">
    <property type="entry name" value="39 KDA FK506-BINDING NUCLEAR PROTEIN"/>
    <property type="match status" value="1"/>
</dbReference>
<dbReference type="PROSITE" id="PS51257">
    <property type="entry name" value="PROKAR_LIPOPROTEIN"/>
    <property type="match status" value="1"/>
</dbReference>
<feature type="signal peptide" evidence="7">
    <location>
        <begin position="1"/>
        <end position="24"/>
    </location>
</feature>
<dbReference type="EC" id="5.2.1.8" evidence="3 6"/>
<dbReference type="Gene3D" id="3.10.50.40">
    <property type="match status" value="2"/>
</dbReference>
<sequence length="326" mass="32907">MKHRTTAGLAALALGAALALTACSSGEESATEAGEAVCTPEVQAAASTPAQPTPTAEDVAAVDAIQVTGDAGAEPTVTFTAPLTVTAPTTRIISEGTGADLVEGQQVSINYVVMAAADATLVGSTWAEGQSPEVFTLGDASYELLNTPLLGHKVGTRLVLASQGADGTYQVSLIEVAEAKDTLSRAEGEPVEPAEGLPTVELAEDGLPTVTIPSGYEAPAELVVQPLIKGEGAAVTEDQTVTVQYAGCLLDGTSFDSSWSRGTPTSFPLTGVIPGWTQGIAGQTVGSQVLLVIPAELAYGDQESGAIPANSPLVFVVDILDASSDA</sequence>
<keyword evidence="7" id="KW-0732">Signal</keyword>
<dbReference type="Pfam" id="PF00254">
    <property type="entry name" value="FKBP_C"/>
    <property type="match status" value="1"/>
</dbReference>
<evidence type="ECO:0000256" key="7">
    <source>
        <dbReference type="SAM" id="SignalP"/>
    </source>
</evidence>
<dbReference type="RefSeq" id="WP_236087927.1">
    <property type="nucleotide sequence ID" value="NZ_JAKGSG010000018.1"/>
</dbReference>
<gene>
    <name evidence="9" type="ORF">L1785_04375</name>
</gene>
<dbReference type="AlphaFoldDB" id="A0AA41UAK2"/>
<dbReference type="GO" id="GO:0003755">
    <property type="term" value="F:peptidyl-prolyl cis-trans isomerase activity"/>
    <property type="evidence" value="ECO:0007669"/>
    <property type="project" value="UniProtKB-KW"/>
</dbReference>
<evidence type="ECO:0000259" key="8">
    <source>
        <dbReference type="PROSITE" id="PS50059"/>
    </source>
</evidence>
<comment type="catalytic activity">
    <reaction evidence="1 6">
        <text>[protein]-peptidylproline (omega=180) = [protein]-peptidylproline (omega=0)</text>
        <dbReference type="Rhea" id="RHEA:16237"/>
        <dbReference type="Rhea" id="RHEA-COMP:10747"/>
        <dbReference type="Rhea" id="RHEA-COMP:10748"/>
        <dbReference type="ChEBI" id="CHEBI:83833"/>
        <dbReference type="ChEBI" id="CHEBI:83834"/>
        <dbReference type="EC" id="5.2.1.8"/>
    </reaction>
</comment>
<evidence type="ECO:0000313" key="10">
    <source>
        <dbReference type="Proteomes" id="UP001165405"/>
    </source>
</evidence>
<dbReference type="Proteomes" id="UP001165405">
    <property type="component" value="Unassembled WGS sequence"/>
</dbReference>
<dbReference type="SUPFAM" id="SSF54534">
    <property type="entry name" value="FKBP-like"/>
    <property type="match status" value="1"/>
</dbReference>
<dbReference type="PANTHER" id="PTHR43811">
    <property type="entry name" value="FKBP-TYPE PEPTIDYL-PROLYL CIS-TRANS ISOMERASE FKPA"/>
    <property type="match status" value="1"/>
</dbReference>
<dbReference type="InterPro" id="IPR001179">
    <property type="entry name" value="PPIase_FKBP_dom"/>
</dbReference>
<evidence type="ECO:0000256" key="3">
    <source>
        <dbReference type="ARBA" id="ARBA00013194"/>
    </source>
</evidence>
<evidence type="ECO:0000256" key="6">
    <source>
        <dbReference type="PROSITE-ProRule" id="PRU00277"/>
    </source>
</evidence>
<keyword evidence="10" id="KW-1185">Reference proteome</keyword>
<evidence type="ECO:0000256" key="2">
    <source>
        <dbReference type="ARBA" id="ARBA00006577"/>
    </source>
</evidence>
<proteinExistence type="inferred from homology"/>
<keyword evidence="5 6" id="KW-0413">Isomerase</keyword>
<keyword evidence="4 6" id="KW-0697">Rotamase</keyword>